<dbReference type="Proteomes" id="UP000499080">
    <property type="component" value="Unassembled WGS sequence"/>
</dbReference>
<keyword evidence="3" id="KW-1185">Reference proteome</keyword>
<organism evidence="2 3">
    <name type="scientific">Araneus ventricosus</name>
    <name type="common">Orbweaver spider</name>
    <name type="synonym">Epeira ventricosa</name>
    <dbReference type="NCBI Taxonomy" id="182803"/>
    <lineage>
        <taxon>Eukaryota</taxon>
        <taxon>Metazoa</taxon>
        <taxon>Ecdysozoa</taxon>
        <taxon>Arthropoda</taxon>
        <taxon>Chelicerata</taxon>
        <taxon>Arachnida</taxon>
        <taxon>Araneae</taxon>
        <taxon>Araneomorphae</taxon>
        <taxon>Entelegynae</taxon>
        <taxon>Araneoidea</taxon>
        <taxon>Araneidae</taxon>
        <taxon>Araneus</taxon>
    </lineage>
</organism>
<evidence type="ECO:0000313" key="3">
    <source>
        <dbReference type="Proteomes" id="UP000499080"/>
    </source>
</evidence>
<reference evidence="2 3" key="1">
    <citation type="journal article" date="2019" name="Sci. Rep.">
        <title>Orb-weaving spider Araneus ventricosus genome elucidates the spidroin gene catalogue.</title>
        <authorList>
            <person name="Kono N."/>
            <person name="Nakamura H."/>
            <person name="Ohtoshi R."/>
            <person name="Moran D.A.P."/>
            <person name="Shinohara A."/>
            <person name="Yoshida Y."/>
            <person name="Fujiwara M."/>
            <person name="Mori M."/>
            <person name="Tomita M."/>
            <person name="Arakawa K."/>
        </authorList>
    </citation>
    <scope>NUCLEOTIDE SEQUENCE [LARGE SCALE GENOMIC DNA]</scope>
</reference>
<sequence length="203" mass="23003">MATSPPSARCDEGVPVDTLRQQSPQEKKTIDEERRYCYENRSVGVWWKQPNKQDNGELRFIRKYSGKHEAQVIGAIALIQISNANRLQFTSNNSNNTFVFSNSKSQQITNNDSNSTFNSAQLSGFPVRTADETPKSFPPFGCLRLYTRARLVTTSHGIIWYILYICFPSRDIQKIIAFSGNFDLSLRSGVRNRAVDGIPYVPL</sequence>
<gene>
    <name evidence="2" type="ORF">AVEN_12975_1</name>
</gene>
<dbReference type="AlphaFoldDB" id="A0A4Y2QIS1"/>
<evidence type="ECO:0000256" key="1">
    <source>
        <dbReference type="SAM" id="MobiDB-lite"/>
    </source>
</evidence>
<comment type="caution">
    <text evidence="2">The sequence shown here is derived from an EMBL/GenBank/DDBJ whole genome shotgun (WGS) entry which is preliminary data.</text>
</comment>
<protein>
    <submittedName>
        <fullName evidence="2">Uncharacterized protein</fullName>
    </submittedName>
</protein>
<accession>A0A4Y2QIS1</accession>
<name>A0A4Y2QIS1_ARAVE</name>
<evidence type="ECO:0000313" key="2">
    <source>
        <dbReference type="EMBL" id="GBN63187.1"/>
    </source>
</evidence>
<feature type="region of interest" description="Disordered" evidence="1">
    <location>
        <begin position="1"/>
        <end position="28"/>
    </location>
</feature>
<dbReference type="EMBL" id="BGPR01013986">
    <property type="protein sequence ID" value="GBN63187.1"/>
    <property type="molecule type" value="Genomic_DNA"/>
</dbReference>
<proteinExistence type="predicted"/>